<dbReference type="EMBL" id="ML736804">
    <property type="protein sequence ID" value="KAE8401240.1"/>
    <property type="molecule type" value="Genomic_DNA"/>
</dbReference>
<gene>
    <name evidence="1" type="ORF">BDV37DRAFT_255801</name>
</gene>
<protein>
    <submittedName>
        <fullName evidence="1">Uncharacterized protein</fullName>
    </submittedName>
</protein>
<keyword evidence="2" id="KW-1185">Reference proteome</keyword>
<dbReference type="GeneID" id="43667449"/>
<evidence type="ECO:0000313" key="2">
    <source>
        <dbReference type="Proteomes" id="UP000325579"/>
    </source>
</evidence>
<name>A0A5N7D495_9EURO</name>
<dbReference type="Proteomes" id="UP000325579">
    <property type="component" value="Unassembled WGS sequence"/>
</dbReference>
<organism evidence="1 2">
    <name type="scientific">Aspergillus pseudonomiae</name>
    <dbReference type="NCBI Taxonomy" id="1506151"/>
    <lineage>
        <taxon>Eukaryota</taxon>
        <taxon>Fungi</taxon>
        <taxon>Dikarya</taxon>
        <taxon>Ascomycota</taxon>
        <taxon>Pezizomycotina</taxon>
        <taxon>Eurotiomycetes</taxon>
        <taxon>Eurotiomycetidae</taxon>
        <taxon>Eurotiales</taxon>
        <taxon>Aspergillaceae</taxon>
        <taxon>Aspergillus</taxon>
        <taxon>Aspergillus subgen. Circumdati</taxon>
    </lineage>
</organism>
<sequence length="81" mass="8992">MLSMIITFLSLPISASPIQHNVFTWETSVGIPKSGRSKIYTPYTFSKLSLAKGARIWRMSINDGASDPAAITRQQPDLPQR</sequence>
<proteinExistence type="predicted"/>
<dbReference type="RefSeq" id="XP_031938559.1">
    <property type="nucleotide sequence ID" value="XM_032082758.1"/>
</dbReference>
<accession>A0A5N6I8Z0</accession>
<evidence type="ECO:0000313" key="1">
    <source>
        <dbReference type="EMBL" id="KAE8401240.1"/>
    </source>
</evidence>
<dbReference type="AlphaFoldDB" id="A0A5N7D495"/>
<reference evidence="1 2" key="1">
    <citation type="submission" date="2019-04" db="EMBL/GenBank/DDBJ databases">
        <authorList>
            <consortium name="DOE Joint Genome Institute"/>
            <person name="Mondo S."/>
            <person name="Kjaerbolling I."/>
            <person name="Vesth T."/>
            <person name="Frisvad J.C."/>
            <person name="Nybo J.L."/>
            <person name="Theobald S."/>
            <person name="Kildgaard S."/>
            <person name="Isbrandt T."/>
            <person name="Kuo A."/>
            <person name="Sato A."/>
            <person name="Lyhne E.K."/>
            <person name="Kogle M.E."/>
            <person name="Wiebenga A."/>
            <person name="Kun R.S."/>
            <person name="Lubbers R.J."/>
            <person name="Makela M.R."/>
            <person name="Barry K."/>
            <person name="Chovatia M."/>
            <person name="Clum A."/>
            <person name="Daum C."/>
            <person name="Haridas S."/>
            <person name="He G."/>
            <person name="LaButti K."/>
            <person name="Lipzen A."/>
            <person name="Riley R."/>
            <person name="Salamov A."/>
            <person name="Simmons B.A."/>
            <person name="Magnuson J.K."/>
            <person name="Henrissat B."/>
            <person name="Mortensen U.H."/>
            <person name="Larsen T.O."/>
            <person name="Devries R.P."/>
            <person name="Grigoriev I.V."/>
            <person name="Machida M."/>
            <person name="Baker S.E."/>
            <person name="Andersen M.R."/>
            <person name="Cantor M.N."/>
            <person name="Hua S.X."/>
        </authorList>
    </citation>
    <scope>NUCLEOTIDE SEQUENCE [LARGE SCALE GENOMIC DNA]</scope>
    <source>
        <strain evidence="1 2">CBS 119388</strain>
    </source>
</reference>
<accession>A0A5N7D495</accession>